<dbReference type="KEGG" id="clf:GJQ69_06540"/>
<keyword evidence="1" id="KW-0690">Ribosome biogenesis</keyword>
<dbReference type="PANTHER" id="PTHR39178">
    <property type="entry name" value="HYPOTHETICAL RIBOSOME-ASSOCIATED PROTEIN"/>
    <property type="match status" value="1"/>
</dbReference>
<keyword evidence="2 7" id="KW-0645">Protease</keyword>
<name>A0A859DRP6_9FIRM</name>
<organism evidence="7 9">
    <name type="scientific">Caproicibacterium lactatifermentans</name>
    <dbReference type="NCBI Taxonomy" id="2666138"/>
    <lineage>
        <taxon>Bacteria</taxon>
        <taxon>Bacillati</taxon>
        <taxon>Bacillota</taxon>
        <taxon>Clostridia</taxon>
        <taxon>Eubacteriales</taxon>
        <taxon>Oscillospiraceae</taxon>
        <taxon>Caproicibacterium</taxon>
    </lineage>
</organism>
<reference evidence="8" key="2">
    <citation type="journal article" date="2021" name="Appl. Environ. Microbiol.">
        <title>Adaptability of a Caproate-Producing Bacterium Contributes to Its Dominance in an Anaerobic Fermentation System.</title>
        <authorList>
            <person name="Wang H."/>
            <person name="Gu Y."/>
            <person name="Zhou W."/>
            <person name="Zhao D."/>
            <person name="Qiao Z."/>
            <person name="Zheng J."/>
            <person name="Gao J."/>
            <person name="Chen X."/>
            <person name="Ren C."/>
            <person name="Xu Y."/>
        </authorList>
    </citation>
    <scope>NUCLEOTIDE SEQUENCE</scope>
    <source>
        <strain evidence="8">JNU-WLY1368</strain>
    </source>
</reference>
<keyword evidence="3" id="KW-0378">Hydrolase</keyword>
<dbReference type="EMBL" id="CP046161">
    <property type="protein sequence ID" value="QKO30762.1"/>
    <property type="molecule type" value="Genomic_DNA"/>
</dbReference>
<dbReference type="PANTHER" id="PTHR39178:SF1">
    <property type="entry name" value="RIBOSOMAL-PROCESSING CYSTEINE PROTEASE PRP"/>
    <property type="match status" value="1"/>
</dbReference>
<dbReference type="InterPro" id="IPR036764">
    <property type="entry name" value="Peptidase_Prp_sf"/>
</dbReference>
<evidence type="ECO:0000313" key="7">
    <source>
        <dbReference type="EMBL" id="QKN24169.1"/>
    </source>
</evidence>
<dbReference type="CDD" id="cd16332">
    <property type="entry name" value="Prp-like"/>
    <property type="match status" value="1"/>
</dbReference>
<gene>
    <name evidence="7" type="ORF">GJQ69_06540</name>
    <name evidence="8" type="ORF">GKP14_06985</name>
</gene>
<dbReference type="Gene3D" id="3.30.70.1490">
    <property type="entry name" value="Cysteine protease Prp"/>
    <property type="match status" value="1"/>
</dbReference>
<evidence type="ECO:0000313" key="10">
    <source>
        <dbReference type="Proteomes" id="UP000509623"/>
    </source>
</evidence>
<evidence type="ECO:0000256" key="1">
    <source>
        <dbReference type="ARBA" id="ARBA00022517"/>
    </source>
</evidence>
<dbReference type="GO" id="GO:0006508">
    <property type="term" value="P:proteolysis"/>
    <property type="evidence" value="ECO:0007669"/>
    <property type="project" value="UniProtKB-KW"/>
</dbReference>
<dbReference type="GO" id="GO:0008234">
    <property type="term" value="F:cysteine-type peptidase activity"/>
    <property type="evidence" value="ECO:0007669"/>
    <property type="project" value="UniProtKB-KW"/>
</dbReference>
<reference evidence="9 10" key="1">
    <citation type="submission" date="2019-11" db="EMBL/GenBank/DDBJ databases">
        <authorList>
            <person name="Ren C."/>
            <person name="Wang H."/>
            <person name="Xu Y."/>
        </authorList>
    </citation>
    <scope>NUCLEOTIDE SEQUENCE [LARGE SCALE GENOMIC DNA]</scope>
    <source>
        <strain evidence="10">JNU-WLY1368</strain>
        <strain evidence="7 9">LBM 19010</strain>
    </source>
</reference>
<dbReference type="InterPro" id="IPR007422">
    <property type="entry name" value="Peptidase_Prp"/>
</dbReference>
<evidence type="ECO:0000256" key="5">
    <source>
        <dbReference type="ARBA" id="ARBA00044503"/>
    </source>
</evidence>
<evidence type="ECO:0000256" key="3">
    <source>
        <dbReference type="ARBA" id="ARBA00022801"/>
    </source>
</evidence>
<dbReference type="Proteomes" id="UP000509623">
    <property type="component" value="Chromosome"/>
</dbReference>
<dbReference type="Pfam" id="PF04327">
    <property type="entry name" value="Peptidase_Prp"/>
    <property type="match status" value="1"/>
</dbReference>
<reference evidence="8" key="3">
    <citation type="journal article" date="2022" name="Int. J. Syst. Evol. Microbiol.">
        <title>Caproicibacterium lactatifermentans sp. nov., isolated from pit clay used for the production of Chinese strong aroma-type liquor.</title>
        <authorList>
            <person name="Wang H."/>
            <person name="Gu Y."/>
            <person name="Zhao D."/>
            <person name="Qiao Z."/>
            <person name="Zheng J."/>
            <person name="Gao J."/>
            <person name="Ren C."/>
            <person name="Xu Y."/>
        </authorList>
    </citation>
    <scope>NUCLEOTIDE SEQUENCE</scope>
    <source>
        <strain evidence="8">JNU-WLY1368</strain>
    </source>
</reference>
<proteinExistence type="inferred from homology"/>
<protein>
    <recommendedName>
        <fullName evidence="6">Ribosomal processing cysteine protease Prp</fullName>
    </recommendedName>
</protein>
<dbReference type="Proteomes" id="UP000501316">
    <property type="component" value="Chromosome"/>
</dbReference>
<dbReference type="SUPFAM" id="SSF118010">
    <property type="entry name" value="TM1457-like"/>
    <property type="match status" value="1"/>
</dbReference>
<evidence type="ECO:0000256" key="2">
    <source>
        <dbReference type="ARBA" id="ARBA00022670"/>
    </source>
</evidence>
<evidence type="ECO:0000313" key="8">
    <source>
        <dbReference type="EMBL" id="QKO30762.1"/>
    </source>
</evidence>
<evidence type="ECO:0000313" key="9">
    <source>
        <dbReference type="Proteomes" id="UP000501316"/>
    </source>
</evidence>
<dbReference type="EMBL" id="CP046051">
    <property type="protein sequence ID" value="QKN24169.1"/>
    <property type="molecule type" value="Genomic_DNA"/>
</dbReference>
<evidence type="ECO:0000256" key="6">
    <source>
        <dbReference type="ARBA" id="ARBA00044538"/>
    </source>
</evidence>
<dbReference type="RefSeq" id="WP_086035503.1">
    <property type="nucleotide sequence ID" value="NZ_CP046051.1"/>
</dbReference>
<sequence length="107" mass="11589">MIRCSFLLDTDTQQLIGFSFRGHANDAESGNSIVCAAVSSAAYLTANGITDVLHVPARVSEQDGLLTVQVSNTAAQQCGPLLESLRLHIIGLKEQYPKQICMRNKEV</sequence>
<evidence type="ECO:0000256" key="4">
    <source>
        <dbReference type="ARBA" id="ARBA00022807"/>
    </source>
</evidence>
<comment type="similarity">
    <text evidence="5">Belongs to the Prp family.</text>
</comment>
<keyword evidence="4" id="KW-0788">Thiol protease</keyword>
<dbReference type="AlphaFoldDB" id="A0A859DRP6"/>
<dbReference type="GO" id="GO:0042254">
    <property type="term" value="P:ribosome biogenesis"/>
    <property type="evidence" value="ECO:0007669"/>
    <property type="project" value="UniProtKB-KW"/>
</dbReference>
<keyword evidence="10" id="KW-1185">Reference proteome</keyword>
<accession>A0A859DRP6</accession>